<dbReference type="AlphaFoldDB" id="A0A1L9RW98"/>
<protein>
    <submittedName>
        <fullName evidence="1">Uncharacterized protein</fullName>
    </submittedName>
</protein>
<dbReference type="OrthoDB" id="2906425at2759"/>
<dbReference type="Proteomes" id="UP000184383">
    <property type="component" value="Unassembled WGS sequence"/>
</dbReference>
<keyword evidence="2" id="KW-1185">Reference proteome</keyword>
<evidence type="ECO:0000313" key="1">
    <source>
        <dbReference type="EMBL" id="OJJ39209.1"/>
    </source>
</evidence>
<sequence length="311" mass="33893">MIEKVSDSTSQDVKNAEEEAFNQVNALCLSDLGAKVRNHPSMDMTDLLKHQLKTYPTLRKCLVIQPCNIRDGFRIPTDVKIERPFSATVMRAAQKVSSDDASTVIGALNELVASSDIIWHLGSTAVLGLNSELVLKVGSAFDVSHIPTLDYIKQQAPNVPIPEIHGILQQPGSQRIFLFMSRVPGESLDSKWQSLGKDQKASIREQLDAIVKDFRSIPAPPAEEPQAVFGGGCPRRCKDARRQVRVAEGPIGNENDFNHFLASNPQRMETGNIAMIRSYLGVNHKLAMMTGGPTCPSISAYGPGSTGLISC</sequence>
<dbReference type="STRING" id="1073089.A0A1L9RW98"/>
<dbReference type="GeneID" id="63754681"/>
<organism evidence="1 2">
    <name type="scientific">Aspergillus wentii DTO 134E9</name>
    <dbReference type="NCBI Taxonomy" id="1073089"/>
    <lineage>
        <taxon>Eukaryota</taxon>
        <taxon>Fungi</taxon>
        <taxon>Dikarya</taxon>
        <taxon>Ascomycota</taxon>
        <taxon>Pezizomycotina</taxon>
        <taxon>Eurotiomycetes</taxon>
        <taxon>Eurotiomycetidae</taxon>
        <taxon>Eurotiales</taxon>
        <taxon>Aspergillaceae</taxon>
        <taxon>Aspergillus</taxon>
        <taxon>Aspergillus subgen. Cremei</taxon>
    </lineage>
</organism>
<name>A0A1L9RW98_ASPWE</name>
<dbReference type="VEuPathDB" id="FungiDB:ASPWEDRAFT_66082"/>
<dbReference type="EMBL" id="KV878210">
    <property type="protein sequence ID" value="OJJ39209.1"/>
    <property type="molecule type" value="Genomic_DNA"/>
</dbReference>
<accession>A0A1L9RW98</accession>
<reference evidence="2" key="1">
    <citation type="journal article" date="2017" name="Genome Biol.">
        <title>Comparative genomics reveals high biological diversity and specific adaptations in the industrially and medically important fungal genus Aspergillus.</title>
        <authorList>
            <person name="de Vries R.P."/>
            <person name="Riley R."/>
            <person name="Wiebenga A."/>
            <person name="Aguilar-Osorio G."/>
            <person name="Amillis S."/>
            <person name="Uchima C.A."/>
            <person name="Anderluh G."/>
            <person name="Asadollahi M."/>
            <person name="Askin M."/>
            <person name="Barry K."/>
            <person name="Battaglia E."/>
            <person name="Bayram O."/>
            <person name="Benocci T."/>
            <person name="Braus-Stromeyer S.A."/>
            <person name="Caldana C."/>
            <person name="Canovas D."/>
            <person name="Cerqueira G.C."/>
            <person name="Chen F."/>
            <person name="Chen W."/>
            <person name="Choi C."/>
            <person name="Clum A."/>
            <person name="Dos Santos R.A."/>
            <person name="Damasio A.R."/>
            <person name="Diallinas G."/>
            <person name="Emri T."/>
            <person name="Fekete E."/>
            <person name="Flipphi M."/>
            <person name="Freyberg S."/>
            <person name="Gallo A."/>
            <person name="Gournas C."/>
            <person name="Habgood R."/>
            <person name="Hainaut M."/>
            <person name="Harispe M.L."/>
            <person name="Henrissat B."/>
            <person name="Hilden K.S."/>
            <person name="Hope R."/>
            <person name="Hossain A."/>
            <person name="Karabika E."/>
            <person name="Karaffa L."/>
            <person name="Karanyi Z."/>
            <person name="Krasevec N."/>
            <person name="Kuo A."/>
            <person name="Kusch H."/>
            <person name="LaButti K."/>
            <person name="Lagendijk E.L."/>
            <person name="Lapidus A."/>
            <person name="Levasseur A."/>
            <person name="Lindquist E."/>
            <person name="Lipzen A."/>
            <person name="Logrieco A.F."/>
            <person name="MacCabe A."/>
            <person name="Maekelae M.R."/>
            <person name="Malavazi I."/>
            <person name="Melin P."/>
            <person name="Meyer V."/>
            <person name="Mielnichuk N."/>
            <person name="Miskei M."/>
            <person name="Molnar A.P."/>
            <person name="Mule G."/>
            <person name="Ngan C.Y."/>
            <person name="Orejas M."/>
            <person name="Orosz E."/>
            <person name="Ouedraogo J.P."/>
            <person name="Overkamp K.M."/>
            <person name="Park H.-S."/>
            <person name="Perrone G."/>
            <person name="Piumi F."/>
            <person name="Punt P.J."/>
            <person name="Ram A.F."/>
            <person name="Ramon A."/>
            <person name="Rauscher S."/>
            <person name="Record E."/>
            <person name="Riano-Pachon D.M."/>
            <person name="Robert V."/>
            <person name="Roehrig J."/>
            <person name="Ruller R."/>
            <person name="Salamov A."/>
            <person name="Salih N.S."/>
            <person name="Samson R.A."/>
            <person name="Sandor E."/>
            <person name="Sanguinetti M."/>
            <person name="Schuetze T."/>
            <person name="Sepcic K."/>
            <person name="Shelest E."/>
            <person name="Sherlock G."/>
            <person name="Sophianopoulou V."/>
            <person name="Squina F.M."/>
            <person name="Sun H."/>
            <person name="Susca A."/>
            <person name="Todd R.B."/>
            <person name="Tsang A."/>
            <person name="Unkles S.E."/>
            <person name="van de Wiele N."/>
            <person name="van Rossen-Uffink D."/>
            <person name="Oliveira J.V."/>
            <person name="Vesth T.C."/>
            <person name="Visser J."/>
            <person name="Yu J.-H."/>
            <person name="Zhou M."/>
            <person name="Andersen M.R."/>
            <person name="Archer D.B."/>
            <person name="Baker S.E."/>
            <person name="Benoit I."/>
            <person name="Brakhage A.A."/>
            <person name="Braus G.H."/>
            <person name="Fischer R."/>
            <person name="Frisvad J.C."/>
            <person name="Goldman G.H."/>
            <person name="Houbraken J."/>
            <person name="Oakley B."/>
            <person name="Pocsi I."/>
            <person name="Scazzocchio C."/>
            <person name="Seiboth B."/>
            <person name="vanKuyk P.A."/>
            <person name="Wortman J."/>
            <person name="Dyer P.S."/>
            <person name="Grigoriev I.V."/>
        </authorList>
    </citation>
    <scope>NUCLEOTIDE SEQUENCE [LARGE SCALE GENOMIC DNA]</scope>
    <source>
        <strain evidence="2">DTO 134E9</strain>
    </source>
</reference>
<evidence type="ECO:0000313" key="2">
    <source>
        <dbReference type="Proteomes" id="UP000184383"/>
    </source>
</evidence>
<gene>
    <name evidence="1" type="ORF">ASPWEDRAFT_66082</name>
</gene>
<dbReference type="RefSeq" id="XP_040692885.1">
    <property type="nucleotide sequence ID" value="XM_040838833.1"/>
</dbReference>
<proteinExistence type="predicted"/>